<keyword evidence="2" id="KW-1185">Reference proteome</keyword>
<evidence type="ECO:0000313" key="2">
    <source>
        <dbReference type="Proteomes" id="UP000589620"/>
    </source>
</evidence>
<reference evidence="1 2" key="1">
    <citation type="submission" date="2020-07" db="EMBL/GenBank/DDBJ databases">
        <title>Sequencing the genomes of 1000 actinobacteria strains.</title>
        <authorList>
            <person name="Klenk H.-P."/>
        </authorList>
    </citation>
    <scope>NUCLEOTIDE SEQUENCE [LARGE SCALE GENOMIC DNA]</scope>
    <source>
        <strain evidence="1 2">DSM 23871</strain>
    </source>
</reference>
<gene>
    <name evidence="1" type="ORF">BJ963_001548</name>
</gene>
<proteinExistence type="predicted"/>
<organism evidence="1 2">
    <name type="scientific">Leifsonia soli</name>
    <dbReference type="NCBI Taxonomy" id="582665"/>
    <lineage>
        <taxon>Bacteria</taxon>
        <taxon>Bacillati</taxon>
        <taxon>Actinomycetota</taxon>
        <taxon>Actinomycetes</taxon>
        <taxon>Micrococcales</taxon>
        <taxon>Microbacteriaceae</taxon>
        <taxon>Leifsonia</taxon>
    </lineage>
</organism>
<dbReference type="RefSeq" id="WP_179455737.1">
    <property type="nucleotide sequence ID" value="NZ_BAAAPX010000001.1"/>
</dbReference>
<comment type="caution">
    <text evidence="1">The sequence shown here is derived from an EMBL/GenBank/DDBJ whole genome shotgun (WGS) entry which is preliminary data.</text>
</comment>
<sequence length="151" mass="16777">MTTSPLDYLDQDGADEADYETPMRELYAYRDGDTWLDGIVTGVKPHAAADGGTLVQFDERLWVPAREVRESDHYIAVLLNPDSEVYAEVIQSFVDGKPKDVIRDVSIIGDGDNVGTEWHLLDEPATGTRVRYRYTGTAELPEPDEDATATV</sequence>
<accession>A0A852SY47</accession>
<dbReference type="AlphaFoldDB" id="A0A852SY47"/>
<protein>
    <submittedName>
        <fullName evidence="1">Uncharacterized protein</fullName>
    </submittedName>
</protein>
<name>A0A852SY47_9MICO</name>
<dbReference type="EMBL" id="JACCBJ010000001">
    <property type="protein sequence ID" value="NYD74029.1"/>
    <property type="molecule type" value="Genomic_DNA"/>
</dbReference>
<evidence type="ECO:0000313" key="1">
    <source>
        <dbReference type="EMBL" id="NYD74029.1"/>
    </source>
</evidence>
<dbReference type="Proteomes" id="UP000589620">
    <property type="component" value="Unassembled WGS sequence"/>
</dbReference>